<protein>
    <recommendedName>
        <fullName evidence="4 13">CRISPR-associated exonuclease Cas4</fullName>
        <ecNumber evidence="3 13">3.1.12.1</ecNumber>
    </recommendedName>
</protein>
<keyword evidence="7 13" id="KW-0378">Hydrolase</keyword>
<comment type="cofactor">
    <cofactor evidence="13">
        <name>iron-sulfur cluster</name>
        <dbReference type="ChEBI" id="CHEBI:30408"/>
    </cofactor>
</comment>
<dbReference type="NCBIfam" id="TIGR00372">
    <property type="entry name" value="cas4"/>
    <property type="match status" value="1"/>
</dbReference>
<proteinExistence type="inferred from homology"/>
<accession>A0A5C5ZCK9</accession>
<dbReference type="PANTHER" id="PTHR36531:SF6">
    <property type="entry name" value="DNA REPLICATION ATP-DEPENDENT HELICASE_NUCLEASE DNA2"/>
    <property type="match status" value="1"/>
</dbReference>
<gene>
    <name evidence="15" type="ORF">CA13_63770</name>
</gene>
<dbReference type="Gene3D" id="3.90.320.10">
    <property type="match status" value="1"/>
</dbReference>
<organism evidence="15 16">
    <name type="scientific">Novipirellula herctigrandis</name>
    <dbReference type="NCBI Taxonomy" id="2527986"/>
    <lineage>
        <taxon>Bacteria</taxon>
        <taxon>Pseudomonadati</taxon>
        <taxon>Planctomycetota</taxon>
        <taxon>Planctomycetia</taxon>
        <taxon>Pirellulales</taxon>
        <taxon>Pirellulaceae</taxon>
        <taxon>Novipirellula</taxon>
    </lineage>
</organism>
<dbReference type="GO" id="GO:0004527">
    <property type="term" value="F:exonuclease activity"/>
    <property type="evidence" value="ECO:0007669"/>
    <property type="project" value="UniProtKB-KW"/>
</dbReference>
<evidence type="ECO:0000256" key="8">
    <source>
        <dbReference type="ARBA" id="ARBA00022839"/>
    </source>
</evidence>
<dbReference type="OrthoDB" id="9781776at2"/>
<comment type="similarity">
    <text evidence="2 13">Belongs to the CRISPR-associated exonuclease Cas4 family.</text>
</comment>
<dbReference type="EC" id="3.1.12.1" evidence="3 13"/>
<dbReference type="EMBL" id="SJPJ01000001">
    <property type="protein sequence ID" value="TWT84896.1"/>
    <property type="molecule type" value="Genomic_DNA"/>
</dbReference>
<dbReference type="InterPro" id="IPR013343">
    <property type="entry name" value="CRISPR-assoc_prot_Cas4"/>
</dbReference>
<reference evidence="15 16" key="1">
    <citation type="submission" date="2019-02" db="EMBL/GenBank/DDBJ databases">
        <title>Deep-cultivation of Planctomycetes and their phenomic and genomic characterization uncovers novel biology.</title>
        <authorList>
            <person name="Wiegand S."/>
            <person name="Jogler M."/>
            <person name="Boedeker C."/>
            <person name="Pinto D."/>
            <person name="Vollmers J."/>
            <person name="Rivas-Marin E."/>
            <person name="Kohn T."/>
            <person name="Peeters S.H."/>
            <person name="Heuer A."/>
            <person name="Rast P."/>
            <person name="Oberbeckmann S."/>
            <person name="Bunk B."/>
            <person name="Jeske O."/>
            <person name="Meyerdierks A."/>
            <person name="Storesund J.E."/>
            <person name="Kallscheuer N."/>
            <person name="Luecker S."/>
            <person name="Lage O.M."/>
            <person name="Pohl T."/>
            <person name="Merkel B.J."/>
            <person name="Hornburger P."/>
            <person name="Mueller R.-W."/>
            <person name="Bruemmer F."/>
            <person name="Labrenz M."/>
            <person name="Spormann A.M."/>
            <person name="Op Den Camp H."/>
            <person name="Overmann J."/>
            <person name="Amann R."/>
            <person name="Jetten M.S.M."/>
            <person name="Mascher T."/>
            <person name="Medema M.H."/>
            <person name="Devos D.P."/>
            <person name="Kaster A.-K."/>
            <person name="Ovreas L."/>
            <person name="Rohde M."/>
            <person name="Galperin M.Y."/>
            <person name="Jogler C."/>
        </authorList>
    </citation>
    <scope>NUCLEOTIDE SEQUENCE [LARGE SCALE GENOMIC DNA]</scope>
    <source>
        <strain evidence="15 16">CA13</strain>
    </source>
</reference>
<keyword evidence="6 13" id="KW-0479">Metal-binding</keyword>
<evidence type="ECO:0000313" key="15">
    <source>
        <dbReference type="EMBL" id="TWT84896.1"/>
    </source>
</evidence>
<evidence type="ECO:0000313" key="16">
    <source>
        <dbReference type="Proteomes" id="UP000315010"/>
    </source>
</evidence>
<evidence type="ECO:0000256" key="4">
    <source>
        <dbReference type="ARBA" id="ARBA00020049"/>
    </source>
</evidence>
<dbReference type="GO" id="GO:0046872">
    <property type="term" value="F:metal ion binding"/>
    <property type="evidence" value="ECO:0007669"/>
    <property type="project" value="UniProtKB-KW"/>
</dbReference>
<evidence type="ECO:0000256" key="12">
    <source>
        <dbReference type="ARBA" id="ARBA00023211"/>
    </source>
</evidence>
<dbReference type="InterPro" id="IPR011604">
    <property type="entry name" value="PDDEXK-like_dom_sf"/>
</dbReference>
<dbReference type="Proteomes" id="UP000315010">
    <property type="component" value="Unassembled WGS sequence"/>
</dbReference>
<dbReference type="InterPro" id="IPR022765">
    <property type="entry name" value="Dna2/Cas4_DUF83"/>
</dbReference>
<evidence type="ECO:0000256" key="11">
    <source>
        <dbReference type="ARBA" id="ARBA00023118"/>
    </source>
</evidence>
<dbReference type="GO" id="GO:0051536">
    <property type="term" value="F:iron-sulfur cluster binding"/>
    <property type="evidence" value="ECO:0007669"/>
    <property type="project" value="UniProtKB-KW"/>
</dbReference>
<keyword evidence="9 13" id="KW-0408">Iron</keyword>
<evidence type="ECO:0000256" key="5">
    <source>
        <dbReference type="ARBA" id="ARBA00022722"/>
    </source>
</evidence>
<keyword evidence="16" id="KW-1185">Reference proteome</keyword>
<evidence type="ECO:0000256" key="7">
    <source>
        <dbReference type="ARBA" id="ARBA00022801"/>
    </source>
</evidence>
<keyword evidence="5 13" id="KW-0540">Nuclease</keyword>
<keyword evidence="11 13" id="KW-0051">Antiviral defense</keyword>
<feature type="domain" description="DUF83" evidence="14">
    <location>
        <begin position="12"/>
        <end position="188"/>
    </location>
</feature>
<dbReference type="PANTHER" id="PTHR36531">
    <property type="entry name" value="CRISPR-ASSOCIATED EXONUCLEASE CAS4"/>
    <property type="match status" value="1"/>
</dbReference>
<evidence type="ECO:0000256" key="13">
    <source>
        <dbReference type="RuleBase" id="RU365022"/>
    </source>
</evidence>
<evidence type="ECO:0000256" key="3">
    <source>
        <dbReference type="ARBA" id="ARBA00012768"/>
    </source>
</evidence>
<keyword evidence="10 13" id="KW-0411">Iron-sulfur</keyword>
<comment type="cofactor">
    <cofactor evidence="13">
        <name>Mg(2+)</name>
        <dbReference type="ChEBI" id="CHEBI:18420"/>
    </cofactor>
    <cofactor evidence="13">
        <name>Mn(2+)</name>
        <dbReference type="ChEBI" id="CHEBI:29035"/>
    </cofactor>
    <text evidence="13">Mg(2+) or Mn(2+) required for ssDNA cleavage activity.</text>
</comment>
<evidence type="ECO:0000259" key="14">
    <source>
        <dbReference type="Pfam" id="PF01930"/>
    </source>
</evidence>
<evidence type="ECO:0000256" key="1">
    <source>
        <dbReference type="ARBA" id="ARBA00001966"/>
    </source>
</evidence>
<evidence type="ECO:0000256" key="10">
    <source>
        <dbReference type="ARBA" id="ARBA00023014"/>
    </source>
</evidence>
<evidence type="ECO:0000256" key="6">
    <source>
        <dbReference type="ARBA" id="ARBA00022723"/>
    </source>
</evidence>
<dbReference type="InterPro" id="IPR051827">
    <property type="entry name" value="Cas4_exonuclease"/>
</dbReference>
<comment type="caution">
    <text evidence="15">The sequence shown here is derived from an EMBL/GenBank/DDBJ whole genome shotgun (WGS) entry which is preliminary data.</text>
</comment>
<comment type="cofactor">
    <cofactor evidence="1">
        <name>[4Fe-4S] cluster</name>
        <dbReference type="ChEBI" id="CHEBI:49883"/>
    </cofactor>
</comment>
<dbReference type="GO" id="GO:0051607">
    <property type="term" value="P:defense response to virus"/>
    <property type="evidence" value="ECO:0007669"/>
    <property type="project" value="UniProtKB-KW"/>
</dbReference>
<evidence type="ECO:0000256" key="2">
    <source>
        <dbReference type="ARBA" id="ARBA00009189"/>
    </source>
</evidence>
<evidence type="ECO:0000256" key="9">
    <source>
        <dbReference type="ARBA" id="ARBA00023004"/>
    </source>
</evidence>
<comment type="function">
    <text evidence="13">CRISPR (clustered regularly interspaced short palindromic repeat) is an adaptive immune system that provides protection against mobile genetic elements (viruses, transposable elements and conjugative plasmids). CRISPR clusters contain sequences complementary to antecedent mobile elements and target invading nucleic acids. CRISPR clusters are transcribed and processed into CRISPR RNA (crRNA).</text>
</comment>
<sequence>MSDDDLLSIRYLNDFLFCERRAALHLNEQIWKDNQFTSEGLLAHKRVDIPKSLRRSDRRQVTGMWLVSYRLGLIGIGDLVELRDNDEGPPSPYPVDFKRGKKRRWDNNEAQLCAQAMCLEEMLGVDVPVGAIFHIKSQHREEVVFDETLRSLTENTAKRLRELVESSETPTAKFKQKCKGCSLLEWCMPKSLRPRATAAKYLQSIVDDGIAEPSDGDSL</sequence>
<keyword evidence="12 13" id="KW-0464">Manganese</keyword>
<dbReference type="RefSeq" id="WP_146402809.1">
    <property type="nucleotide sequence ID" value="NZ_SJPJ01000001.1"/>
</dbReference>
<dbReference type="AlphaFoldDB" id="A0A5C5ZCK9"/>
<dbReference type="Pfam" id="PF01930">
    <property type="entry name" value="Cas_Cas4"/>
    <property type="match status" value="1"/>
</dbReference>
<keyword evidence="8 13" id="KW-0269">Exonuclease</keyword>
<name>A0A5C5ZCK9_9BACT</name>